<dbReference type="AlphaFoldDB" id="D6WM42"/>
<gene>
    <name evidence="1" type="primary">GLEAN_14469</name>
    <name evidence="1" type="ORF">TcasGA2_TC014469</name>
</gene>
<organism evidence="1 2">
    <name type="scientific">Tribolium castaneum</name>
    <name type="common">Red flour beetle</name>
    <dbReference type="NCBI Taxonomy" id="7070"/>
    <lineage>
        <taxon>Eukaryota</taxon>
        <taxon>Metazoa</taxon>
        <taxon>Ecdysozoa</taxon>
        <taxon>Arthropoda</taxon>
        <taxon>Hexapoda</taxon>
        <taxon>Insecta</taxon>
        <taxon>Pterygota</taxon>
        <taxon>Neoptera</taxon>
        <taxon>Endopterygota</taxon>
        <taxon>Coleoptera</taxon>
        <taxon>Polyphaga</taxon>
        <taxon>Cucujiformia</taxon>
        <taxon>Tenebrionidae</taxon>
        <taxon>Tenebrionidae incertae sedis</taxon>
        <taxon>Tribolium</taxon>
    </lineage>
</organism>
<evidence type="ECO:0000313" key="1">
    <source>
        <dbReference type="EMBL" id="EFA04219.1"/>
    </source>
</evidence>
<keyword evidence="2" id="KW-1185">Reference proteome</keyword>
<sequence length="92" mass="10351">MLGNLKRTHNATLTPHQVPVLTFRRTQLSPNGQVSVTLIACAQVRQRHRRTGVEVEEEAGDCRGHHGQCHGFDYLNDDVSHPPLKILSQFEV</sequence>
<dbReference type="HOGENOM" id="CLU_2416155_0_0_1"/>
<name>D6WM42_TRICA</name>
<evidence type="ECO:0000313" key="2">
    <source>
        <dbReference type="Proteomes" id="UP000007266"/>
    </source>
</evidence>
<reference evidence="1 2" key="2">
    <citation type="journal article" date="2010" name="Nucleic Acids Res.">
        <title>BeetleBase in 2010: revisions to provide comprehensive genomic information for Tribolium castaneum.</title>
        <authorList>
            <person name="Kim H.S."/>
            <person name="Murphy T."/>
            <person name="Xia J."/>
            <person name="Caragea D."/>
            <person name="Park Y."/>
            <person name="Beeman R.W."/>
            <person name="Lorenzen M.D."/>
            <person name="Butcher S."/>
            <person name="Manak J.R."/>
            <person name="Brown S.J."/>
        </authorList>
    </citation>
    <scope>GENOME REANNOTATION</scope>
    <source>
        <strain evidence="1 2">Georgia GA2</strain>
    </source>
</reference>
<dbReference type="EMBL" id="KQ971343">
    <property type="protein sequence ID" value="EFA04219.1"/>
    <property type="molecule type" value="Genomic_DNA"/>
</dbReference>
<reference evidence="1 2" key="1">
    <citation type="journal article" date="2008" name="Nature">
        <title>The genome of the model beetle and pest Tribolium castaneum.</title>
        <authorList>
            <consortium name="Tribolium Genome Sequencing Consortium"/>
            <person name="Richards S."/>
            <person name="Gibbs R.A."/>
            <person name="Weinstock G.M."/>
            <person name="Brown S.J."/>
            <person name="Denell R."/>
            <person name="Beeman R.W."/>
            <person name="Gibbs R."/>
            <person name="Beeman R.W."/>
            <person name="Brown S.J."/>
            <person name="Bucher G."/>
            <person name="Friedrich M."/>
            <person name="Grimmelikhuijzen C.J."/>
            <person name="Klingler M."/>
            <person name="Lorenzen M."/>
            <person name="Richards S."/>
            <person name="Roth S."/>
            <person name="Schroder R."/>
            <person name="Tautz D."/>
            <person name="Zdobnov E.M."/>
            <person name="Muzny D."/>
            <person name="Gibbs R.A."/>
            <person name="Weinstock G.M."/>
            <person name="Attaway T."/>
            <person name="Bell S."/>
            <person name="Buhay C.J."/>
            <person name="Chandrabose M.N."/>
            <person name="Chavez D."/>
            <person name="Clerk-Blankenburg K.P."/>
            <person name="Cree A."/>
            <person name="Dao M."/>
            <person name="Davis C."/>
            <person name="Chacko J."/>
            <person name="Dinh H."/>
            <person name="Dugan-Rocha S."/>
            <person name="Fowler G."/>
            <person name="Garner T.T."/>
            <person name="Garnes J."/>
            <person name="Gnirke A."/>
            <person name="Hawes A."/>
            <person name="Hernandez J."/>
            <person name="Hines S."/>
            <person name="Holder M."/>
            <person name="Hume J."/>
            <person name="Jhangiani S.N."/>
            <person name="Joshi V."/>
            <person name="Khan Z.M."/>
            <person name="Jackson L."/>
            <person name="Kovar C."/>
            <person name="Kowis A."/>
            <person name="Lee S."/>
            <person name="Lewis L.R."/>
            <person name="Margolis J."/>
            <person name="Morgan M."/>
            <person name="Nazareth L.V."/>
            <person name="Nguyen N."/>
            <person name="Okwuonu G."/>
            <person name="Parker D."/>
            <person name="Richards S."/>
            <person name="Ruiz S.J."/>
            <person name="Santibanez J."/>
            <person name="Savard J."/>
            <person name="Scherer S.E."/>
            <person name="Schneider B."/>
            <person name="Sodergren E."/>
            <person name="Tautz D."/>
            <person name="Vattahil S."/>
            <person name="Villasana D."/>
            <person name="White C.S."/>
            <person name="Wright R."/>
            <person name="Park Y."/>
            <person name="Beeman R.W."/>
            <person name="Lord J."/>
            <person name="Oppert B."/>
            <person name="Lorenzen M."/>
            <person name="Brown S."/>
            <person name="Wang L."/>
            <person name="Savard J."/>
            <person name="Tautz D."/>
            <person name="Richards S."/>
            <person name="Weinstock G."/>
            <person name="Gibbs R.A."/>
            <person name="Liu Y."/>
            <person name="Worley K."/>
            <person name="Weinstock G."/>
            <person name="Elsik C.G."/>
            <person name="Reese J.T."/>
            <person name="Elhaik E."/>
            <person name="Landan G."/>
            <person name="Graur D."/>
            <person name="Arensburger P."/>
            <person name="Atkinson P."/>
            <person name="Beeman R.W."/>
            <person name="Beidler J."/>
            <person name="Brown S.J."/>
            <person name="Demuth J.P."/>
            <person name="Drury D.W."/>
            <person name="Du Y.Z."/>
            <person name="Fujiwara H."/>
            <person name="Lorenzen M."/>
            <person name="Maselli V."/>
            <person name="Osanai M."/>
            <person name="Park Y."/>
            <person name="Robertson H.M."/>
            <person name="Tu Z."/>
            <person name="Wang J.J."/>
            <person name="Wang S."/>
            <person name="Richards S."/>
            <person name="Song H."/>
            <person name="Zhang L."/>
            <person name="Sodergren E."/>
            <person name="Werner D."/>
            <person name="Stanke M."/>
            <person name="Morgenstern B."/>
            <person name="Solovyev V."/>
            <person name="Kosarev P."/>
            <person name="Brown G."/>
            <person name="Chen H.C."/>
            <person name="Ermolaeva O."/>
            <person name="Hlavina W."/>
            <person name="Kapustin Y."/>
            <person name="Kiryutin B."/>
            <person name="Kitts P."/>
            <person name="Maglott D."/>
            <person name="Pruitt K."/>
            <person name="Sapojnikov V."/>
            <person name="Souvorov A."/>
            <person name="Mackey A.J."/>
            <person name="Waterhouse R.M."/>
            <person name="Wyder S."/>
            <person name="Zdobnov E.M."/>
            <person name="Zdobnov E.M."/>
            <person name="Wyder S."/>
            <person name="Kriventseva E.V."/>
            <person name="Kadowaki T."/>
            <person name="Bork P."/>
            <person name="Aranda M."/>
            <person name="Bao R."/>
            <person name="Beermann A."/>
            <person name="Berns N."/>
            <person name="Bolognesi R."/>
            <person name="Bonneton F."/>
            <person name="Bopp D."/>
            <person name="Brown S.J."/>
            <person name="Bucher G."/>
            <person name="Butts T."/>
            <person name="Chaumot A."/>
            <person name="Denell R.E."/>
            <person name="Ferrier D.E."/>
            <person name="Friedrich M."/>
            <person name="Gordon C.M."/>
            <person name="Jindra M."/>
            <person name="Klingler M."/>
            <person name="Lan Q."/>
            <person name="Lattorff H.M."/>
            <person name="Laudet V."/>
            <person name="von Levetsow C."/>
            <person name="Liu Z."/>
            <person name="Lutz R."/>
            <person name="Lynch J.A."/>
            <person name="da Fonseca R.N."/>
            <person name="Posnien N."/>
            <person name="Reuter R."/>
            <person name="Roth S."/>
            <person name="Savard J."/>
            <person name="Schinko J.B."/>
            <person name="Schmitt C."/>
            <person name="Schoppmeier M."/>
            <person name="Schroder R."/>
            <person name="Shippy T.D."/>
            <person name="Simonnet F."/>
            <person name="Marques-Souza H."/>
            <person name="Tautz D."/>
            <person name="Tomoyasu Y."/>
            <person name="Trauner J."/>
            <person name="Van der Zee M."/>
            <person name="Vervoort M."/>
            <person name="Wittkopp N."/>
            <person name="Wimmer E.A."/>
            <person name="Yang X."/>
            <person name="Jones A.K."/>
            <person name="Sattelle D.B."/>
            <person name="Ebert P.R."/>
            <person name="Nelson D."/>
            <person name="Scott J.G."/>
            <person name="Beeman R.W."/>
            <person name="Muthukrishnan S."/>
            <person name="Kramer K.J."/>
            <person name="Arakane Y."/>
            <person name="Beeman R.W."/>
            <person name="Zhu Q."/>
            <person name="Hogenkamp D."/>
            <person name="Dixit R."/>
            <person name="Oppert B."/>
            <person name="Jiang H."/>
            <person name="Zou Z."/>
            <person name="Marshall J."/>
            <person name="Elpidina E."/>
            <person name="Vinokurov K."/>
            <person name="Oppert C."/>
            <person name="Zou Z."/>
            <person name="Evans J."/>
            <person name="Lu Z."/>
            <person name="Zhao P."/>
            <person name="Sumathipala N."/>
            <person name="Altincicek B."/>
            <person name="Vilcinskas A."/>
            <person name="Williams M."/>
            <person name="Hultmark D."/>
            <person name="Hetru C."/>
            <person name="Jiang H."/>
            <person name="Grimmelikhuijzen C.J."/>
            <person name="Hauser F."/>
            <person name="Cazzamali G."/>
            <person name="Williamson M."/>
            <person name="Park Y."/>
            <person name="Li B."/>
            <person name="Tanaka Y."/>
            <person name="Predel R."/>
            <person name="Neupert S."/>
            <person name="Schachtner J."/>
            <person name="Verleyen P."/>
            <person name="Raible F."/>
            <person name="Bork P."/>
            <person name="Friedrich M."/>
            <person name="Walden K.K."/>
            <person name="Robertson H.M."/>
            <person name="Angeli S."/>
            <person name="Foret S."/>
            <person name="Bucher G."/>
            <person name="Schuetz S."/>
            <person name="Maleszka R."/>
            <person name="Wimmer E.A."/>
            <person name="Beeman R.W."/>
            <person name="Lorenzen M."/>
            <person name="Tomoyasu Y."/>
            <person name="Miller S.C."/>
            <person name="Grossmann D."/>
            <person name="Bucher G."/>
        </authorList>
    </citation>
    <scope>NUCLEOTIDE SEQUENCE [LARGE SCALE GENOMIC DNA]</scope>
    <source>
        <strain evidence="1 2">Georgia GA2</strain>
    </source>
</reference>
<protein>
    <submittedName>
        <fullName evidence="1">Uncharacterized protein</fullName>
    </submittedName>
</protein>
<accession>D6WM42</accession>
<dbReference type="Proteomes" id="UP000007266">
    <property type="component" value="Linkage group 5"/>
</dbReference>
<proteinExistence type="predicted"/>
<dbReference type="InParanoid" id="D6WM42"/>